<dbReference type="Proteomes" id="UP001498469">
    <property type="component" value="Unassembled WGS sequence"/>
</dbReference>
<comment type="caution">
    <text evidence="2">The sequence shown here is derived from an EMBL/GenBank/DDBJ whole genome shotgun (WGS) entry which is preliminary data.</text>
</comment>
<feature type="signal peptide" evidence="1">
    <location>
        <begin position="1"/>
        <end position="23"/>
    </location>
</feature>
<proteinExistence type="predicted"/>
<name>A0ABU7UWJ3_9CLOT</name>
<dbReference type="RefSeq" id="WP_216255411.1">
    <property type="nucleotide sequence ID" value="NZ_JAZHFS010000040.1"/>
</dbReference>
<keyword evidence="3" id="KW-1185">Reference proteome</keyword>
<protein>
    <submittedName>
        <fullName evidence="2">Uncharacterized protein</fullName>
    </submittedName>
</protein>
<accession>A0ABU7UWJ3</accession>
<organism evidence="2 3">
    <name type="scientific">Clostridium frigoriphilum</name>
    <dbReference type="NCBI Taxonomy" id="443253"/>
    <lineage>
        <taxon>Bacteria</taxon>
        <taxon>Bacillati</taxon>
        <taxon>Bacillota</taxon>
        <taxon>Clostridia</taxon>
        <taxon>Eubacteriales</taxon>
        <taxon>Clostridiaceae</taxon>
        <taxon>Clostridium</taxon>
    </lineage>
</organism>
<evidence type="ECO:0000313" key="2">
    <source>
        <dbReference type="EMBL" id="MEF2115144.1"/>
    </source>
</evidence>
<reference evidence="2 3" key="1">
    <citation type="submission" date="2023-11" db="EMBL/GenBank/DDBJ databases">
        <title>Draft genome sequence of a psychrophilic Clostridium strain from permafrost water brine.</title>
        <authorList>
            <person name="Shcherbakova V.A."/>
            <person name="Trubitsyn V.E."/>
            <person name="Zakharyuk A.G."/>
        </authorList>
    </citation>
    <scope>NUCLEOTIDE SEQUENCE [LARGE SCALE GENOMIC DNA]</scope>
    <source>
        <strain evidence="2 3">14F</strain>
    </source>
</reference>
<feature type="chain" id="PRO_5047063756" evidence="1">
    <location>
        <begin position="24"/>
        <end position="158"/>
    </location>
</feature>
<dbReference type="EMBL" id="JAZHFS010000040">
    <property type="protein sequence ID" value="MEF2115144.1"/>
    <property type="molecule type" value="Genomic_DNA"/>
</dbReference>
<sequence length="158" mass="17321">MKKTISIVLMFIMMLTIPLSVSAKPTFGTLVKEYENASRYMLFTACIKDNIGQTGNIKSIAGGAYQEYVRLANPDLPRYTLQTFMDRFELISRTGYEVSKSAFKTTARISATAVWVQASYNLSKAKKRLRSNYPASAKAYFGEITGGTSSGGGSSGSY</sequence>
<evidence type="ECO:0000256" key="1">
    <source>
        <dbReference type="SAM" id="SignalP"/>
    </source>
</evidence>
<keyword evidence="1" id="KW-0732">Signal</keyword>
<gene>
    <name evidence="2" type="ORF">SJI18_22970</name>
</gene>
<evidence type="ECO:0000313" key="3">
    <source>
        <dbReference type="Proteomes" id="UP001498469"/>
    </source>
</evidence>